<name>A0A0F7WS81_CHLPN</name>
<proteinExistence type="predicted"/>
<dbReference type="EMBL" id="LN847035">
    <property type="protein sequence ID" value="CRI42311.1"/>
    <property type="molecule type" value="Genomic_DNA"/>
</dbReference>
<evidence type="ECO:0000313" key="1">
    <source>
        <dbReference type="EMBL" id="CRI42311.1"/>
    </source>
</evidence>
<gene>
    <name evidence="1" type="ORF">BN1224_DC9_BC_00010</name>
</gene>
<feature type="non-terminal residue" evidence="1">
    <location>
        <position position="1"/>
    </location>
</feature>
<accession>A0A0F7WS81</accession>
<protein>
    <submittedName>
        <fullName evidence="1">Uncharacterized protein</fullName>
    </submittedName>
</protein>
<reference evidence="1" key="1">
    <citation type="submission" date="2015-05" db="EMBL/GenBank/DDBJ databases">
        <authorList>
            <person name="Rattei Thomas"/>
        </authorList>
    </citation>
    <scope>NUCLEOTIDE SEQUENCE</scope>
    <source>
        <strain evidence="1">DC9</strain>
    </source>
</reference>
<dbReference type="AlphaFoldDB" id="A0A0F7WS81"/>
<organism evidence="1">
    <name type="scientific">Chlamydia pneumoniae</name>
    <name type="common">Chlamydophila pneumoniae</name>
    <dbReference type="NCBI Taxonomy" id="83558"/>
    <lineage>
        <taxon>Bacteria</taxon>
        <taxon>Pseudomonadati</taxon>
        <taxon>Chlamydiota</taxon>
        <taxon>Chlamydiia</taxon>
        <taxon>Chlamydiales</taxon>
        <taxon>Chlamydiaceae</taxon>
        <taxon>Chlamydia/Chlamydophila group</taxon>
        <taxon>Chlamydia</taxon>
    </lineage>
</organism>
<sequence>YSKYIVILTSYTFIKHQISEIKMIKYILDPQQERYKFLDF</sequence>